<dbReference type="GO" id="GO:0004109">
    <property type="term" value="F:coproporphyrinogen oxidase activity"/>
    <property type="evidence" value="ECO:0007669"/>
    <property type="project" value="InterPro"/>
</dbReference>
<keyword evidence="6" id="KW-1185">Reference proteome</keyword>
<organism evidence="6 9">
    <name type="scientific">Acanthaster planci</name>
    <name type="common">Crown-of-thorns starfish</name>
    <dbReference type="NCBI Taxonomy" id="133434"/>
    <lineage>
        <taxon>Eukaryota</taxon>
        <taxon>Metazoa</taxon>
        <taxon>Echinodermata</taxon>
        <taxon>Eleutherozoa</taxon>
        <taxon>Asterozoa</taxon>
        <taxon>Asteroidea</taxon>
        <taxon>Valvatacea</taxon>
        <taxon>Valvatida</taxon>
        <taxon>Acanthasteridae</taxon>
        <taxon>Acanthaster</taxon>
    </lineage>
</organism>
<dbReference type="GO" id="GO:0005739">
    <property type="term" value="C:mitochondrion"/>
    <property type="evidence" value="ECO:0007669"/>
    <property type="project" value="TreeGrafter"/>
</dbReference>
<evidence type="ECO:0000256" key="2">
    <source>
        <dbReference type="ARBA" id="ARBA00014678"/>
    </source>
</evidence>
<name>A0A8B7YLX9_ACAPL</name>
<dbReference type="RefSeq" id="XP_022093662.1">
    <property type="nucleotide sequence ID" value="XM_022237970.1"/>
</dbReference>
<dbReference type="Pfam" id="PF06969">
    <property type="entry name" value="HemN_C"/>
    <property type="match status" value="1"/>
</dbReference>
<gene>
    <name evidence="7 8 9" type="primary">LOC110980791</name>
</gene>
<evidence type="ECO:0000313" key="8">
    <source>
        <dbReference type="RefSeq" id="XP_022093577.1"/>
    </source>
</evidence>
<dbReference type="Pfam" id="PF04055">
    <property type="entry name" value="Radical_SAM"/>
    <property type="match status" value="1"/>
</dbReference>
<dbReference type="KEGG" id="aplc:110980791"/>
<dbReference type="PROSITE" id="PS51918">
    <property type="entry name" value="RADICAL_SAM"/>
    <property type="match status" value="1"/>
</dbReference>
<evidence type="ECO:0000313" key="7">
    <source>
        <dbReference type="RefSeq" id="XP_022093495.1"/>
    </source>
</evidence>
<dbReference type="InterPro" id="IPR010723">
    <property type="entry name" value="HemN_C"/>
</dbReference>
<evidence type="ECO:0000256" key="3">
    <source>
        <dbReference type="ARBA" id="ARBA00033094"/>
    </source>
</evidence>
<dbReference type="SMART" id="SM00729">
    <property type="entry name" value="Elp3"/>
    <property type="match status" value="1"/>
</dbReference>
<protein>
    <recommendedName>
        <fullName evidence="2">Radical S-adenosyl methionine domain-containing protein 1, mitochondrial</fullName>
    </recommendedName>
    <alternativeName>
        <fullName evidence="3">Putative heme chaperone</fullName>
    </alternativeName>
</protein>
<dbReference type="OMA" id="CDNHLSL"/>
<evidence type="ECO:0000313" key="6">
    <source>
        <dbReference type="Proteomes" id="UP000694845"/>
    </source>
</evidence>
<dbReference type="AlphaFoldDB" id="A0A8B7YLX9"/>
<dbReference type="PANTHER" id="PTHR13932">
    <property type="entry name" value="COPROPORPHYRINIGEN III OXIDASE"/>
    <property type="match status" value="1"/>
</dbReference>
<dbReference type="InterPro" id="IPR004559">
    <property type="entry name" value="HemW-like"/>
</dbReference>
<sequence>MSQHNLTRMMPSFLGLDSQLLHFIKASNGLNRLSACLTCSISSLYAAKSVYSKAQIVCCRNVQFRPMRVHNKLLHEACHSSKQAQPTSFERGMLDSIPTSEWMDEATLYVHWPYCQRRCTYCNFNKYIDKVVDHAKMQQCLVQEARTLIDQSGIKRIKSVFFGGGTPSLAKPQTLQAVLDTVSGLVDVSSNAEVTMEGNPTSVGRTKLQDFKLAGINRVSLGIQALNDNDLKLLGRDHTTSESLQCIEEARRVFPGRLSLDIIFGRPGQTLSSWEQELQQLLTICDNHLSLYQLTLERGTTLFEMHARGQVRLPSHDDVADMYTLAVDMMEEERLKRYEVSNFAKEGYECIHNQSYWAGGQYIGIGPGAHGRFIPQNCESVNECKSYSRDSFKTCIKPNHEYTTSRSEIKQGSNSMRYREARIQTLEPRSWMYEVLKYGHGTRKRVSQSQLDILQELLLVGMRTNLGVTCKRWAELSQGGYMSDVFCDDNVQRLVQAGLLVKDRIGLRATANGMALLDCIIPHLIVTLQDWYRENCDSD</sequence>
<dbReference type="CTD" id="55316"/>
<dbReference type="OrthoDB" id="431409at2759"/>
<feature type="domain" description="Radical SAM core" evidence="5">
    <location>
        <begin position="100"/>
        <end position="344"/>
    </location>
</feature>
<accession>A0A8B7YLX9</accession>
<dbReference type="CDD" id="cd01335">
    <property type="entry name" value="Radical_SAM"/>
    <property type="match status" value="1"/>
</dbReference>
<dbReference type="RefSeq" id="XP_022093495.1">
    <property type="nucleotide sequence ID" value="XM_022237803.1"/>
</dbReference>
<dbReference type="InterPro" id="IPR007197">
    <property type="entry name" value="rSAM"/>
</dbReference>
<proteinExistence type="inferred from homology"/>
<dbReference type="InterPro" id="IPR023404">
    <property type="entry name" value="rSAM_horseshoe"/>
</dbReference>
<evidence type="ECO:0000256" key="4">
    <source>
        <dbReference type="ARBA" id="ARBA00045130"/>
    </source>
</evidence>
<reference evidence="7 8" key="1">
    <citation type="submission" date="2025-04" db="UniProtKB">
        <authorList>
            <consortium name="RefSeq"/>
        </authorList>
    </citation>
    <scope>IDENTIFICATION</scope>
</reference>
<dbReference type="SFLD" id="SFLDF00562">
    <property type="entry name" value="HemN-like__clustered_with_heat"/>
    <property type="match status" value="1"/>
</dbReference>
<comment type="function">
    <text evidence="4">May be a heme chaperone, appears to bind heme. Homologous bacterial proteins do not have oxygen-independent coproporphyrinogen-III oxidase activity. Binds 1 [4Fe-4S] cluster. The cluster is coordinated with 3 cysteines and an exchangeable S-adenosyl-L-methionine.</text>
</comment>
<dbReference type="Gene3D" id="3.80.30.20">
    <property type="entry name" value="tm_1862 like domain"/>
    <property type="match status" value="1"/>
</dbReference>
<dbReference type="SFLD" id="SFLDG01065">
    <property type="entry name" value="anaerobic_coproporphyrinogen-I"/>
    <property type="match status" value="1"/>
</dbReference>
<dbReference type="InterPro" id="IPR006638">
    <property type="entry name" value="Elp3/MiaA/NifB-like_rSAM"/>
</dbReference>
<dbReference type="RefSeq" id="XP_022093577.1">
    <property type="nucleotide sequence ID" value="XM_022237885.1"/>
</dbReference>
<dbReference type="GO" id="GO:0006779">
    <property type="term" value="P:porphyrin-containing compound biosynthetic process"/>
    <property type="evidence" value="ECO:0007669"/>
    <property type="project" value="InterPro"/>
</dbReference>
<comment type="similarity">
    <text evidence="1">Belongs to the anaerobic coproporphyrinogen-III oxidase family. HemW subfamily.</text>
</comment>
<evidence type="ECO:0000313" key="9">
    <source>
        <dbReference type="RefSeq" id="XP_022093662.1"/>
    </source>
</evidence>
<dbReference type="Proteomes" id="UP000694845">
    <property type="component" value="Unplaced"/>
</dbReference>
<dbReference type="PANTHER" id="PTHR13932:SF5">
    <property type="entry name" value="RADICAL S-ADENOSYL METHIONINE DOMAIN-CONTAINING PROTEIN 1, MITOCHONDRIAL"/>
    <property type="match status" value="1"/>
</dbReference>
<evidence type="ECO:0000256" key="1">
    <source>
        <dbReference type="ARBA" id="ARBA00006100"/>
    </source>
</evidence>
<dbReference type="NCBIfam" id="TIGR00539">
    <property type="entry name" value="hemN_rel"/>
    <property type="match status" value="1"/>
</dbReference>
<dbReference type="SFLD" id="SFLDF00288">
    <property type="entry name" value="HemN-like__clustered_with_nucl"/>
    <property type="match status" value="1"/>
</dbReference>
<evidence type="ECO:0000259" key="5">
    <source>
        <dbReference type="PROSITE" id="PS51918"/>
    </source>
</evidence>
<dbReference type="SUPFAM" id="SSF102114">
    <property type="entry name" value="Radical SAM enzymes"/>
    <property type="match status" value="1"/>
</dbReference>
<dbReference type="SFLD" id="SFLDS00029">
    <property type="entry name" value="Radical_SAM"/>
    <property type="match status" value="1"/>
</dbReference>
<dbReference type="InterPro" id="IPR058240">
    <property type="entry name" value="rSAM_sf"/>
</dbReference>
<dbReference type="InterPro" id="IPR034505">
    <property type="entry name" value="Coproporphyrinogen-III_oxidase"/>
</dbReference>
<dbReference type="GeneID" id="110980791"/>
<dbReference type="GO" id="GO:0051539">
    <property type="term" value="F:4 iron, 4 sulfur cluster binding"/>
    <property type="evidence" value="ECO:0007669"/>
    <property type="project" value="InterPro"/>
</dbReference>